<feature type="compositionally biased region" description="Pro residues" evidence="11">
    <location>
        <begin position="891"/>
        <end position="903"/>
    </location>
</feature>
<dbReference type="PRINTS" id="PR00405">
    <property type="entry name" value="REVINTRACTNG"/>
</dbReference>
<dbReference type="InterPro" id="IPR001164">
    <property type="entry name" value="ArfGAP_dom"/>
</dbReference>
<feature type="region of interest" description="Disordered" evidence="11">
    <location>
        <begin position="879"/>
        <end position="910"/>
    </location>
</feature>
<dbReference type="EMBL" id="CAJNOJ010000155">
    <property type="protein sequence ID" value="CAF1212359.1"/>
    <property type="molecule type" value="Genomic_DNA"/>
</dbReference>
<keyword evidence="7 9" id="KW-0040">ANK repeat</keyword>
<keyword evidence="3" id="KW-0479">Metal-binding</keyword>
<dbReference type="PANTHER" id="PTHR45819">
    <property type="entry name" value="CENTAURIN-GAMMA-1A"/>
    <property type="match status" value="1"/>
</dbReference>
<sequence>MANNNHRIIMPSSQLQITNSSFIKSEIERFESVHPSIYSIYELIEEIKDQTQLQTQIRDHVMIIEDAFVNSQEWTLSRSVLDIRIGLLGTLASGKSALVHRFLTGTYMQEESPEGGRFKKEINIDNQSYLLLIRDEAGAPDTQFTHWVDAVIFVFSLENEESFKTIYQYYTKMNHYRNVTDMPFILVGTQDAISESNPRVIHEDRARKLSNELKRCTYYETCATYGLNVERVFHDACQKIIHQRYGFSTSTLSSNRSLTPQSISNITVHPSNSLPQQQQQQQSPVANQVRLFSNNHNAPSSSYVAGNVNLAQTAPASVFSSYQYPQEPQPVLVPPTQSFPIAQLAQCFNSQTSNGVLKDRNNQQQQQQLDKRSRSFKEPTGNKLSTLSEGQSFPGHEGQTNEQLTPSSTPTQKRKETKRKSNIFTPGKKDEDKNKADRVGHGRAIPLKQGFLYKKATNSINRDWKKKYVVLLDDGRLIYHPSLHDYENESHGKEIILQRTTIKIPGSNKPRIALRSASNDNKLNDLTSSDGAIIISNSSVTPSIIDQVVVSSPLGKLETPNSKKRHRRAQQTNSTNSNNNSATPKSSSNNNGDDDGDENIFIIVSLDKQWYFEAQSNEERDEWVQAIEQQILSSLQNIESSKAARAAKIGGPSMADSAAIQSIKQIYGNGFCADCEQLNPTWASLNLGALICMDCASLHRNLGTHLSRVRSLELDEWPPELVQVMRSIGNKLSNSVWEANIKNRVKPQPNASSSERERWIRDKYEQKLFLPTLTMTPPLARQSMLDAINKNDLYTIILILAHRKLSNDDVNSSLLHLAASQGNVTILQLLLWYGADAFSVDSNGRTPLQCAQGDCIQVLQTLTNNNSDLHLNLQQLKPTSVSPQQNTLNRPRPPATSPGPPYDKLPSTVI</sequence>
<dbReference type="Proteomes" id="UP000663828">
    <property type="component" value="Unassembled WGS sequence"/>
</dbReference>
<keyword evidence="5 10" id="KW-0863">Zinc-finger</keyword>
<evidence type="ECO:0000259" key="13">
    <source>
        <dbReference type="PROSITE" id="PS50115"/>
    </source>
</evidence>
<dbReference type="Gene3D" id="1.25.40.20">
    <property type="entry name" value="Ankyrin repeat-containing domain"/>
    <property type="match status" value="1"/>
</dbReference>
<dbReference type="GO" id="GO:0008270">
    <property type="term" value="F:zinc ion binding"/>
    <property type="evidence" value="ECO:0007669"/>
    <property type="project" value="UniProtKB-KW"/>
</dbReference>
<dbReference type="OrthoDB" id="6136903at2759"/>
<dbReference type="SUPFAM" id="SSF57863">
    <property type="entry name" value="ArfGap/RecO-like zinc finger"/>
    <property type="match status" value="1"/>
</dbReference>
<evidence type="ECO:0000313" key="15">
    <source>
        <dbReference type="EMBL" id="CAF1212359.1"/>
    </source>
</evidence>
<dbReference type="GO" id="GO:0003924">
    <property type="term" value="F:GTPase activity"/>
    <property type="evidence" value="ECO:0007669"/>
    <property type="project" value="InterPro"/>
</dbReference>
<organism evidence="15 17">
    <name type="scientific">Adineta ricciae</name>
    <name type="common">Rotifer</name>
    <dbReference type="NCBI Taxonomy" id="249248"/>
    <lineage>
        <taxon>Eukaryota</taxon>
        <taxon>Metazoa</taxon>
        <taxon>Spiralia</taxon>
        <taxon>Gnathifera</taxon>
        <taxon>Rotifera</taxon>
        <taxon>Eurotatoria</taxon>
        <taxon>Bdelloidea</taxon>
        <taxon>Adinetida</taxon>
        <taxon>Adinetidae</taxon>
        <taxon>Adineta</taxon>
    </lineage>
</organism>
<feature type="domain" description="PH" evidence="12">
    <location>
        <begin position="445"/>
        <end position="632"/>
    </location>
</feature>
<dbReference type="Gene3D" id="2.30.29.30">
    <property type="entry name" value="Pleckstrin-homology domain (PH domain)/Phosphotyrosine-binding domain (PTB)"/>
    <property type="match status" value="2"/>
</dbReference>
<dbReference type="PROSITE" id="PS50297">
    <property type="entry name" value="ANK_REP_REGION"/>
    <property type="match status" value="1"/>
</dbReference>
<evidence type="ECO:0000256" key="8">
    <source>
        <dbReference type="ARBA" id="ARBA00023134"/>
    </source>
</evidence>
<dbReference type="InterPro" id="IPR002110">
    <property type="entry name" value="Ankyrin_rpt"/>
</dbReference>
<dbReference type="InterPro" id="IPR001806">
    <property type="entry name" value="Small_GTPase"/>
</dbReference>
<evidence type="ECO:0000256" key="2">
    <source>
        <dbReference type="ARBA" id="ARBA00022468"/>
    </source>
</evidence>
<dbReference type="FunFam" id="1.10.220.150:FF:000001">
    <property type="entry name" value="Arf-GAP with GTPase, ANK repeat and PH domain-containing protein 1"/>
    <property type="match status" value="1"/>
</dbReference>
<dbReference type="CDD" id="cd04103">
    <property type="entry name" value="Centaurin_gamma"/>
    <property type="match status" value="1"/>
</dbReference>
<evidence type="ECO:0000313" key="16">
    <source>
        <dbReference type="Proteomes" id="UP000663828"/>
    </source>
</evidence>
<evidence type="ECO:0000313" key="14">
    <source>
        <dbReference type="EMBL" id="CAF0862771.1"/>
    </source>
</evidence>
<dbReference type="SMART" id="SM00174">
    <property type="entry name" value="RHO"/>
    <property type="match status" value="1"/>
</dbReference>
<dbReference type="Pfam" id="PF00071">
    <property type="entry name" value="Ras"/>
    <property type="match status" value="1"/>
</dbReference>
<dbReference type="Pfam" id="PF01412">
    <property type="entry name" value="ArfGap"/>
    <property type="match status" value="1"/>
</dbReference>
<dbReference type="InterPro" id="IPR001849">
    <property type="entry name" value="PH_domain"/>
</dbReference>
<feature type="compositionally biased region" description="Polar residues" evidence="11">
    <location>
        <begin position="382"/>
        <end position="391"/>
    </location>
</feature>
<dbReference type="Proteomes" id="UP000663852">
    <property type="component" value="Unassembled WGS sequence"/>
</dbReference>
<evidence type="ECO:0000256" key="5">
    <source>
        <dbReference type="ARBA" id="ARBA00022771"/>
    </source>
</evidence>
<dbReference type="SUPFAM" id="SSF48403">
    <property type="entry name" value="Ankyrin repeat"/>
    <property type="match status" value="1"/>
</dbReference>
<comment type="similarity">
    <text evidence="1">Belongs to the centaurin gamma-like family.</text>
</comment>
<dbReference type="GO" id="GO:0005096">
    <property type="term" value="F:GTPase activator activity"/>
    <property type="evidence" value="ECO:0007669"/>
    <property type="project" value="UniProtKB-KW"/>
</dbReference>
<comment type="caution">
    <text evidence="15">The sequence shown here is derived from an EMBL/GenBank/DDBJ whole genome shotgun (WGS) entry which is preliminary data.</text>
</comment>
<dbReference type="PROSITE" id="PS50088">
    <property type="entry name" value="ANK_REPEAT"/>
    <property type="match status" value="1"/>
</dbReference>
<feature type="repeat" description="ANK" evidence="9">
    <location>
        <begin position="810"/>
        <end position="842"/>
    </location>
</feature>
<dbReference type="SMART" id="SM00105">
    <property type="entry name" value="ArfGap"/>
    <property type="match status" value="1"/>
</dbReference>
<dbReference type="EMBL" id="CAJNOR010000272">
    <property type="protein sequence ID" value="CAF0862771.1"/>
    <property type="molecule type" value="Genomic_DNA"/>
</dbReference>
<dbReference type="CDD" id="cd08836">
    <property type="entry name" value="ArfGap_AGAP"/>
    <property type="match status" value="1"/>
</dbReference>
<reference evidence="15" key="1">
    <citation type="submission" date="2021-02" db="EMBL/GenBank/DDBJ databases">
        <authorList>
            <person name="Nowell W R."/>
        </authorList>
    </citation>
    <scope>NUCLEOTIDE SEQUENCE</scope>
</reference>
<feature type="domain" description="Arf-GAP" evidence="13">
    <location>
        <begin position="657"/>
        <end position="777"/>
    </location>
</feature>
<dbReference type="SUPFAM" id="SSF50729">
    <property type="entry name" value="PH domain-like"/>
    <property type="match status" value="1"/>
</dbReference>
<dbReference type="Gene3D" id="1.10.220.150">
    <property type="entry name" value="Arf GTPase activating protein"/>
    <property type="match status" value="1"/>
</dbReference>
<keyword evidence="2" id="KW-0343">GTPase activation</keyword>
<feature type="region of interest" description="Disordered" evidence="11">
    <location>
        <begin position="555"/>
        <end position="595"/>
    </location>
</feature>
<dbReference type="SMART" id="SM00175">
    <property type="entry name" value="RAB"/>
    <property type="match status" value="1"/>
</dbReference>
<evidence type="ECO:0000256" key="6">
    <source>
        <dbReference type="ARBA" id="ARBA00022833"/>
    </source>
</evidence>
<dbReference type="InterPro" id="IPR027417">
    <property type="entry name" value="P-loop_NTPase"/>
</dbReference>
<dbReference type="FunFam" id="3.40.50.300:FF:000178">
    <property type="entry name" value="Arf-GAP with GTPase, ANK repeat and PH domain-containing protein 1"/>
    <property type="match status" value="1"/>
</dbReference>
<dbReference type="InterPro" id="IPR051282">
    <property type="entry name" value="Arf-GAP_GTPase_ANK_PH"/>
</dbReference>
<dbReference type="Pfam" id="PF12796">
    <property type="entry name" value="Ank_2"/>
    <property type="match status" value="1"/>
</dbReference>
<gene>
    <name evidence="15" type="ORF">EDS130_LOCUS25957</name>
    <name evidence="14" type="ORF">XAT740_LOCUS6078</name>
</gene>
<dbReference type="PROSITE" id="PS50003">
    <property type="entry name" value="PH_DOMAIN"/>
    <property type="match status" value="1"/>
</dbReference>
<dbReference type="AlphaFoldDB" id="A0A814X8C6"/>
<keyword evidence="16" id="KW-1185">Reference proteome</keyword>
<dbReference type="InterPro" id="IPR011993">
    <property type="entry name" value="PH-like_dom_sf"/>
</dbReference>
<dbReference type="InterPro" id="IPR037278">
    <property type="entry name" value="ARFGAP/RecO"/>
</dbReference>
<feature type="compositionally biased region" description="Low complexity" evidence="11">
    <location>
        <begin position="572"/>
        <end position="591"/>
    </location>
</feature>
<keyword evidence="8" id="KW-0342">GTP-binding</keyword>
<evidence type="ECO:0000256" key="7">
    <source>
        <dbReference type="ARBA" id="ARBA00023043"/>
    </source>
</evidence>
<keyword evidence="6" id="KW-0862">Zinc</keyword>
<evidence type="ECO:0000259" key="12">
    <source>
        <dbReference type="PROSITE" id="PS50003"/>
    </source>
</evidence>
<dbReference type="PROSITE" id="PS51419">
    <property type="entry name" value="RAB"/>
    <property type="match status" value="1"/>
</dbReference>
<protein>
    <submittedName>
        <fullName evidence="15">Uncharacterized protein</fullName>
    </submittedName>
</protein>
<evidence type="ECO:0000256" key="9">
    <source>
        <dbReference type="PROSITE-ProRule" id="PRU00023"/>
    </source>
</evidence>
<feature type="compositionally biased region" description="Polar residues" evidence="11">
    <location>
        <begin position="398"/>
        <end position="411"/>
    </location>
</feature>
<dbReference type="SUPFAM" id="SSF52540">
    <property type="entry name" value="P-loop containing nucleoside triphosphate hydrolases"/>
    <property type="match status" value="1"/>
</dbReference>
<evidence type="ECO:0000256" key="10">
    <source>
        <dbReference type="PROSITE-ProRule" id="PRU00288"/>
    </source>
</evidence>
<dbReference type="InterPro" id="IPR038508">
    <property type="entry name" value="ArfGAP_dom_sf"/>
</dbReference>
<name>A0A814X8C6_ADIRI</name>
<dbReference type="SMART" id="SM00233">
    <property type="entry name" value="PH"/>
    <property type="match status" value="1"/>
</dbReference>
<evidence type="ECO:0000256" key="1">
    <source>
        <dbReference type="ARBA" id="ARBA00005430"/>
    </source>
</evidence>
<keyword evidence="4" id="KW-0547">Nucleotide-binding</keyword>
<evidence type="ECO:0000256" key="11">
    <source>
        <dbReference type="SAM" id="MobiDB-lite"/>
    </source>
</evidence>
<dbReference type="PROSITE" id="PS51421">
    <property type="entry name" value="RAS"/>
    <property type="match status" value="1"/>
</dbReference>
<dbReference type="Gene3D" id="3.40.50.300">
    <property type="entry name" value="P-loop containing nucleotide triphosphate hydrolases"/>
    <property type="match status" value="1"/>
</dbReference>
<dbReference type="SMART" id="SM00173">
    <property type="entry name" value="RAS"/>
    <property type="match status" value="1"/>
</dbReference>
<feature type="compositionally biased region" description="Basic and acidic residues" evidence="11">
    <location>
        <begin position="427"/>
        <end position="440"/>
    </location>
</feature>
<evidence type="ECO:0000256" key="4">
    <source>
        <dbReference type="ARBA" id="ARBA00022741"/>
    </source>
</evidence>
<dbReference type="GO" id="GO:0005525">
    <property type="term" value="F:GTP binding"/>
    <property type="evidence" value="ECO:0007669"/>
    <property type="project" value="UniProtKB-KW"/>
</dbReference>
<accession>A0A814X8C6</accession>
<dbReference type="PANTHER" id="PTHR45819:SF5">
    <property type="entry name" value="CENTAURIN-GAMMA-1A"/>
    <property type="match status" value="1"/>
</dbReference>
<feature type="compositionally biased region" description="Polar residues" evidence="11">
    <location>
        <begin position="879"/>
        <end position="889"/>
    </location>
</feature>
<dbReference type="InterPro" id="IPR036770">
    <property type="entry name" value="Ankyrin_rpt-contain_sf"/>
</dbReference>
<evidence type="ECO:0000256" key="3">
    <source>
        <dbReference type="ARBA" id="ARBA00022723"/>
    </source>
</evidence>
<proteinExistence type="inferred from homology"/>
<dbReference type="PROSITE" id="PS50115">
    <property type="entry name" value="ARFGAP"/>
    <property type="match status" value="1"/>
</dbReference>
<evidence type="ECO:0000313" key="17">
    <source>
        <dbReference type="Proteomes" id="UP000663852"/>
    </source>
</evidence>
<feature type="region of interest" description="Disordered" evidence="11">
    <location>
        <begin position="354"/>
        <end position="442"/>
    </location>
</feature>